<evidence type="ECO:0000313" key="5">
    <source>
        <dbReference type="EMBL" id="KNE02343.1"/>
    </source>
</evidence>
<dbReference type="SMART" id="SM00397">
    <property type="entry name" value="t_SNARE"/>
    <property type="match status" value="1"/>
</dbReference>
<sequence>MARDTSTHSRQEAFKVSPLLKTVMSFSNPFSDDLEADAASNHYKDFPEFESLSQAIDNNLYNINNNQLVSLRNLLGQYEKLLQSDVETIKLNSSRISHKIMEVTGKCTDSFKKINGSAKLLNDYLTECENNHEDSDSLQYLRQKEGVLVNLVKSSLQRYRSLQEKYSSLQKQYVSKMPVLQQEEETSTEDTSVPQQQQSIQITYEPINAEELEQQTLLIEEREREIQQISQDTQEINDIFSNLQDIIQEQLFQIDTIEENINSYSADARGASRELRKAERYQRRSGGRMCCCLIILLSILGSIILISIIF</sequence>
<evidence type="ECO:0000259" key="4">
    <source>
        <dbReference type="PROSITE" id="PS50192"/>
    </source>
</evidence>
<feature type="transmembrane region" description="Helical" evidence="3">
    <location>
        <begin position="286"/>
        <end position="309"/>
    </location>
</feature>
<dbReference type="PANTHER" id="PTHR19957:SF38">
    <property type="entry name" value="LD27581P"/>
    <property type="match status" value="1"/>
</dbReference>
<keyword evidence="3" id="KW-0812">Transmembrane</keyword>
<proteinExistence type="inferred from homology"/>
<dbReference type="Gene3D" id="1.20.5.110">
    <property type="match status" value="1"/>
</dbReference>
<comment type="caution">
    <text evidence="5">The sequence shown here is derived from an EMBL/GenBank/DDBJ whole genome shotgun (WGS) entry which is preliminary data.</text>
</comment>
<dbReference type="VEuPathDB" id="FungiDB:B9J08_001091"/>
<dbReference type="EMBL" id="LGST01000004">
    <property type="protein sequence ID" value="KNE02343.1"/>
    <property type="molecule type" value="Genomic_DNA"/>
</dbReference>
<dbReference type="GO" id="GO:0006886">
    <property type="term" value="P:intracellular protein transport"/>
    <property type="evidence" value="ECO:0007669"/>
    <property type="project" value="TreeGrafter"/>
</dbReference>
<dbReference type="AlphaFoldDB" id="A0A0L0P7K7"/>
<protein>
    <recommendedName>
        <fullName evidence="4">t-SNARE coiled-coil homology domain-containing protein</fullName>
    </recommendedName>
</protein>
<feature type="domain" description="T-SNARE coiled-coil homology" evidence="4">
    <location>
        <begin position="216"/>
        <end position="278"/>
    </location>
</feature>
<dbReference type="Proteomes" id="UP000037122">
    <property type="component" value="Unassembled WGS sequence"/>
</dbReference>
<dbReference type="InterPro" id="IPR010989">
    <property type="entry name" value="SNARE"/>
</dbReference>
<organism evidence="5 6">
    <name type="scientific">Candidozyma auris</name>
    <name type="common">Yeast</name>
    <name type="synonym">Candida auris</name>
    <dbReference type="NCBI Taxonomy" id="498019"/>
    <lineage>
        <taxon>Eukaryota</taxon>
        <taxon>Fungi</taxon>
        <taxon>Dikarya</taxon>
        <taxon>Ascomycota</taxon>
        <taxon>Saccharomycotina</taxon>
        <taxon>Pichiomycetes</taxon>
        <taxon>Metschnikowiaceae</taxon>
        <taxon>Candidozyma</taxon>
    </lineage>
</organism>
<gene>
    <name evidence="5" type="ORF">QG37_00599</name>
</gene>
<keyword evidence="3" id="KW-1133">Transmembrane helix</keyword>
<keyword evidence="2" id="KW-0175">Coiled coil</keyword>
<dbReference type="GO" id="GO:0012505">
    <property type="term" value="C:endomembrane system"/>
    <property type="evidence" value="ECO:0007669"/>
    <property type="project" value="TreeGrafter"/>
</dbReference>
<dbReference type="Pfam" id="PF05739">
    <property type="entry name" value="SNARE"/>
    <property type="match status" value="1"/>
</dbReference>
<dbReference type="VEuPathDB" id="FungiDB:CJI97_001515"/>
<evidence type="ECO:0000256" key="3">
    <source>
        <dbReference type="SAM" id="Phobius"/>
    </source>
</evidence>
<accession>A0A0L0P7K7</accession>
<dbReference type="GO" id="GO:0005484">
    <property type="term" value="F:SNAP receptor activity"/>
    <property type="evidence" value="ECO:0007669"/>
    <property type="project" value="TreeGrafter"/>
</dbReference>
<dbReference type="Gene3D" id="1.20.58.70">
    <property type="match status" value="1"/>
</dbReference>
<dbReference type="GO" id="GO:0000149">
    <property type="term" value="F:SNARE binding"/>
    <property type="evidence" value="ECO:0007669"/>
    <property type="project" value="TreeGrafter"/>
</dbReference>
<keyword evidence="3" id="KW-0472">Membrane</keyword>
<dbReference type="PROSITE" id="PS50192">
    <property type="entry name" value="T_SNARE"/>
    <property type="match status" value="1"/>
</dbReference>
<dbReference type="VEuPathDB" id="FungiDB:QG37_00599"/>
<dbReference type="VEuPathDB" id="FungiDB:CJJ09_003349"/>
<dbReference type="InterPro" id="IPR006011">
    <property type="entry name" value="Syntaxin_N"/>
</dbReference>
<evidence type="ECO:0000313" key="6">
    <source>
        <dbReference type="Proteomes" id="UP000037122"/>
    </source>
</evidence>
<dbReference type="InterPro" id="IPR045242">
    <property type="entry name" value="Syntaxin"/>
</dbReference>
<dbReference type="GO" id="GO:0006906">
    <property type="term" value="P:vesicle fusion"/>
    <property type="evidence" value="ECO:0007669"/>
    <property type="project" value="TreeGrafter"/>
</dbReference>
<dbReference type="Pfam" id="PF14523">
    <property type="entry name" value="Syntaxin_2"/>
    <property type="match status" value="1"/>
</dbReference>
<feature type="coiled-coil region" evidence="2">
    <location>
        <begin position="212"/>
        <end position="274"/>
    </location>
</feature>
<dbReference type="PANTHER" id="PTHR19957">
    <property type="entry name" value="SYNTAXIN"/>
    <property type="match status" value="1"/>
</dbReference>
<name>A0A0L0P7K7_CANAR</name>
<dbReference type="GO" id="GO:0048278">
    <property type="term" value="P:vesicle docking"/>
    <property type="evidence" value="ECO:0007669"/>
    <property type="project" value="TreeGrafter"/>
</dbReference>
<dbReference type="CDD" id="cd15840">
    <property type="entry name" value="SNARE_Qa"/>
    <property type="match status" value="1"/>
</dbReference>
<dbReference type="VEuPathDB" id="FungiDB:CJI96_0002939"/>
<dbReference type="GO" id="GO:0031201">
    <property type="term" value="C:SNARE complex"/>
    <property type="evidence" value="ECO:0007669"/>
    <property type="project" value="TreeGrafter"/>
</dbReference>
<dbReference type="InterPro" id="IPR000727">
    <property type="entry name" value="T_SNARE_dom"/>
</dbReference>
<comment type="similarity">
    <text evidence="1">Belongs to the syntaxin family.</text>
</comment>
<evidence type="ECO:0000256" key="2">
    <source>
        <dbReference type="SAM" id="Coils"/>
    </source>
</evidence>
<dbReference type="VEuPathDB" id="FungiDB:CJJ07_005245"/>
<dbReference type="SUPFAM" id="SSF47661">
    <property type="entry name" value="t-snare proteins"/>
    <property type="match status" value="1"/>
</dbReference>
<dbReference type="GO" id="GO:0006896">
    <property type="term" value="P:Golgi to vacuole transport"/>
    <property type="evidence" value="ECO:0007669"/>
    <property type="project" value="TreeGrafter"/>
</dbReference>
<reference evidence="6" key="1">
    <citation type="journal article" date="2015" name="BMC Genomics">
        <title>Draft genome of a commonly misdiagnosed multidrug resistant pathogen Candida auris.</title>
        <authorList>
            <person name="Chatterjee S."/>
            <person name="Alampalli S.V."/>
            <person name="Nageshan R.K."/>
            <person name="Chettiar S.T."/>
            <person name="Joshi S."/>
            <person name="Tatu U.S."/>
        </authorList>
    </citation>
    <scope>NUCLEOTIDE SEQUENCE [LARGE SCALE GENOMIC DNA]</scope>
    <source>
        <strain evidence="6">6684</strain>
    </source>
</reference>
<evidence type="ECO:0000256" key="1">
    <source>
        <dbReference type="ARBA" id="ARBA00009063"/>
    </source>
</evidence>